<accession>A0A1I7CVU3</accession>
<evidence type="ECO:0000256" key="3">
    <source>
        <dbReference type="ARBA" id="ARBA00022723"/>
    </source>
</evidence>
<dbReference type="Pfam" id="PF01850">
    <property type="entry name" value="PIN"/>
    <property type="match status" value="1"/>
</dbReference>
<keyword evidence="8" id="KW-1185">Reference proteome</keyword>
<dbReference type="SUPFAM" id="SSF88723">
    <property type="entry name" value="PIN domain-like"/>
    <property type="match status" value="1"/>
</dbReference>
<evidence type="ECO:0000256" key="1">
    <source>
        <dbReference type="ARBA" id="ARBA00022649"/>
    </source>
</evidence>
<name>A0A1I7CVU3_9BACT</name>
<protein>
    <recommendedName>
        <fullName evidence="6">PIN domain-containing protein</fullName>
    </recommendedName>
</protein>
<dbReference type="GO" id="GO:0004540">
    <property type="term" value="F:RNA nuclease activity"/>
    <property type="evidence" value="ECO:0007669"/>
    <property type="project" value="TreeGrafter"/>
</dbReference>
<dbReference type="GO" id="GO:0046872">
    <property type="term" value="F:metal ion binding"/>
    <property type="evidence" value="ECO:0007669"/>
    <property type="project" value="UniProtKB-KW"/>
</dbReference>
<dbReference type="AlphaFoldDB" id="A0A1I7CVU3"/>
<gene>
    <name evidence="7" type="ORF">SAMN04489724_3494</name>
</gene>
<dbReference type="PANTHER" id="PTHR42740">
    <property type="entry name" value="RIBONUCLEASE VAPC3"/>
    <property type="match status" value="1"/>
</dbReference>
<evidence type="ECO:0000313" key="7">
    <source>
        <dbReference type="EMBL" id="SFU03524.1"/>
    </source>
</evidence>
<organism evidence="7 8">
    <name type="scientific">Algoriphagus locisalis</name>
    <dbReference type="NCBI Taxonomy" id="305507"/>
    <lineage>
        <taxon>Bacteria</taxon>
        <taxon>Pseudomonadati</taxon>
        <taxon>Bacteroidota</taxon>
        <taxon>Cytophagia</taxon>
        <taxon>Cytophagales</taxon>
        <taxon>Cyclobacteriaceae</taxon>
        <taxon>Algoriphagus</taxon>
    </lineage>
</organism>
<keyword evidence="1" id="KW-1277">Toxin-antitoxin system</keyword>
<dbReference type="Gene3D" id="3.40.50.1010">
    <property type="entry name" value="5'-nuclease"/>
    <property type="match status" value="1"/>
</dbReference>
<evidence type="ECO:0000256" key="2">
    <source>
        <dbReference type="ARBA" id="ARBA00022722"/>
    </source>
</evidence>
<dbReference type="STRING" id="305507.SAMN04489724_3494"/>
<sequence>MIMVDSSVWIDYFNGNRNSQTDFLDGALGKEIICTGDLIMTEVLQGFNADSDFLKAMGFFEDLHYFNLSGKDIAVLAAQNFRFLRKKGVTIRKTIDVLIATFCIHNEVVLLHNDKDYVPFVIYLGLKSAI</sequence>
<reference evidence="8" key="1">
    <citation type="submission" date="2016-10" db="EMBL/GenBank/DDBJ databases">
        <authorList>
            <person name="Varghese N."/>
            <person name="Submissions S."/>
        </authorList>
    </citation>
    <scope>NUCLEOTIDE SEQUENCE [LARGE SCALE GENOMIC DNA]</scope>
    <source>
        <strain evidence="8">DSM 23445</strain>
    </source>
</reference>
<dbReference type="InterPro" id="IPR051749">
    <property type="entry name" value="PINc/VapC_TA_RNase"/>
</dbReference>
<dbReference type="PANTHER" id="PTHR42740:SF1">
    <property type="entry name" value="RIBONUCLEASE VAPC3"/>
    <property type="match status" value="1"/>
</dbReference>
<keyword evidence="3" id="KW-0479">Metal-binding</keyword>
<dbReference type="OrthoDB" id="9811788at2"/>
<feature type="domain" description="PIN" evidence="6">
    <location>
        <begin position="2"/>
        <end position="117"/>
    </location>
</feature>
<keyword evidence="4" id="KW-0378">Hydrolase</keyword>
<dbReference type="InterPro" id="IPR029060">
    <property type="entry name" value="PIN-like_dom_sf"/>
</dbReference>
<evidence type="ECO:0000256" key="5">
    <source>
        <dbReference type="ARBA" id="ARBA00022842"/>
    </source>
</evidence>
<proteinExistence type="predicted"/>
<dbReference type="GO" id="GO:0016787">
    <property type="term" value="F:hydrolase activity"/>
    <property type="evidence" value="ECO:0007669"/>
    <property type="project" value="UniProtKB-KW"/>
</dbReference>
<dbReference type="InterPro" id="IPR002716">
    <property type="entry name" value="PIN_dom"/>
</dbReference>
<evidence type="ECO:0000313" key="8">
    <source>
        <dbReference type="Proteomes" id="UP000199673"/>
    </source>
</evidence>
<evidence type="ECO:0000259" key="6">
    <source>
        <dbReference type="Pfam" id="PF01850"/>
    </source>
</evidence>
<dbReference type="Proteomes" id="UP000199673">
    <property type="component" value="Unassembled WGS sequence"/>
</dbReference>
<keyword evidence="5" id="KW-0460">Magnesium</keyword>
<keyword evidence="2" id="KW-0540">Nuclease</keyword>
<dbReference type="EMBL" id="FPBF01000005">
    <property type="protein sequence ID" value="SFU03524.1"/>
    <property type="molecule type" value="Genomic_DNA"/>
</dbReference>
<evidence type="ECO:0000256" key="4">
    <source>
        <dbReference type="ARBA" id="ARBA00022801"/>
    </source>
</evidence>
<dbReference type="CDD" id="cd18760">
    <property type="entry name" value="PIN_MtVapC3-like"/>
    <property type="match status" value="1"/>
</dbReference>